<keyword evidence="1" id="KW-0732">Signal</keyword>
<dbReference type="Pfam" id="PF09832">
    <property type="entry name" value="DUF2059"/>
    <property type="match status" value="1"/>
</dbReference>
<gene>
    <name evidence="3" type="ORF">ISF6_4217</name>
</gene>
<dbReference type="EMBL" id="BBYR01000065">
    <property type="protein sequence ID" value="GAP38023.1"/>
    <property type="molecule type" value="Genomic_DNA"/>
</dbReference>
<feature type="domain" description="DUF2059" evidence="2">
    <location>
        <begin position="90"/>
        <end position="147"/>
    </location>
</feature>
<sequence length="166" mass="18388">MKHWLAALFLLTALSARAEPPSDASITALMTVTKMEALVGSLGTQLEQTIRLGMETAARDKPLTADQRKFLEIAPARLALAFREEFTWARLQPVYAQIYRDSFDQAEIDGMLAFYATPAGRATIDKMPVVIQQSMLATQRLMQTAMPRVQAAMHEALREAGLPVPQ</sequence>
<evidence type="ECO:0000313" key="4">
    <source>
        <dbReference type="Proteomes" id="UP000037660"/>
    </source>
</evidence>
<evidence type="ECO:0000259" key="2">
    <source>
        <dbReference type="Pfam" id="PF09832"/>
    </source>
</evidence>
<organism evidence="3 4">
    <name type="scientific">Piscinibacter sakaiensis</name>
    <name type="common">Ideonella sakaiensis</name>
    <dbReference type="NCBI Taxonomy" id="1547922"/>
    <lineage>
        <taxon>Bacteria</taxon>
        <taxon>Pseudomonadati</taxon>
        <taxon>Pseudomonadota</taxon>
        <taxon>Betaproteobacteria</taxon>
        <taxon>Burkholderiales</taxon>
        <taxon>Sphaerotilaceae</taxon>
        <taxon>Piscinibacter</taxon>
    </lineage>
</organism>
<dbReference type="InterPro" id="IPR018637">
    <property type="entry name" value="DUF2059"/>
</dbReference>
<name>A0A0K8P5N2_PISS1</name>
<accession>A0A0K8P5N2</accession>
<dbReference type="AlphaFoldDB" id="A0A0K8P5N2"/>
<dbReference type="RefSeq" id="WP_054021916.1">
    <property type="nucleotide sequence ID" value="NZ_BBYR01000065.1"/>
</dbReference>
<comment type="caution">
    <text evidence="3">The sequence shown here is derived from an EMBL/GenBank/DDBJ whole genome shotgun (WGS) entry which is preliminary data.</text>
</comment>
<reference evidence="3 4" key="2">
    <citation type="journal article" date="2016" name="Science">
        <title>A bacterium that degrades and assimilates poly(ethylene terephthalate).</title>
        <authorList>
            <person name="Yoshida S."/>
            <person name="Hiraga K."/>
            <person name="Takehana T."/>
            <person name="Taniguchi I."/>
            <person name="Yamaji H."/>
            <person name="Maeda Y."/>
            <person name="Toyohara K."/>
            <person name="Miyamoto K."/>
            <person name="Kimura Y."/>
            <person name="Oda K."/>
        </authorList>
    </citation>
    <scope>NUCLEOTIDE SEQUENCE [LARGE SCALE GENOMIC DNA]</scope>
    <source>
        <strain evidence="4">NBRC 110686 / TISTR 2288 / 201-F6</strain>
    </source>
</reference>
<dbReference type="Proteomes" id="UP000037660">
    <property type="component" value="Unassembled WGS sequence"/>
</dbReference>
<evidence type="ECO:0000256" key="1">
    <source>
        <dbReference type="SAM" id="SignalP"/>
    </source>
</evidence>
<dbReference type="STRING" id="1547922.ISF6_4217"/>
<feature type="signal peptide" evidence="1">
    <location>
        <begin position="1"/>
        <end position="18"/>
    </location>
</feature>
<keyword evidence="4" id="KW-1185">Reference proteome</keyword>
<feature type="chain" id="PRO_5005513776" description="DUF2059 domain-containing protein" evidence="1">
    <location>
        <begin position="19"/>
        <end position="166"/>
    </location>
</feature>
<evidence type="ECO:0000313" key="3">
    <source>
        <dbReference type="EMBL" id="GAP38023.1"/>
    </source>
</evidence>
<protein>
    <recommendedName>
        <fullName evidence="2">DUF2059 domain-containing protein</fullName>
    </recommendedName>
</protein>
<proteinExistence type="predicted"/>
<reference evidence="4" key="1">
    <citation type="submission" date="2015-07" db="EMBL/GenBank/DDBJ databases">
        <title>Discovery of a poly(ethylene terephthalate assimilation.</title>
        <authorList>
            <person name="Yoshida S."/>
            <person name="Hiraga K."/>
            <person name="Takehana T."/>
            <person name="Taniguchi I."/>
            <person name="Yamaji H."/>
            <person name="Maeda Y."/>
            <person name="Toyohara K."/>
            <person name="Miyamoto K."/>
            <person name="Kimura Y."/>
            <person name="Oda K."/>
        </authorList>
    </citation>
    <scope>NUCLEOTIDE SEQUENCE [LARGE SCALE GENOMIC DNA]</scope>
    <source>
        <strain evidence="4">NBRC 110686 / TISTR 2288 / 201-F6</strain>
    </source>
</reference>